<feature type="compositionally biased region" description="Polar residues" evidence="1">
    <location>
        <begin position="378"/>
        <end position="390"/>
    </location>
</feature>
<keyword evidence="3" id="KW-1185">Reference proteome</keyword>
<name>A0A2T2NZB5_CORCC</name>
<protein>
    <submittedName>
        <fullName evidence="2">Uncharacterized protein</fullName>
    </submittedName>
</protein>
<evidence type="ECO:0000256" key="1">
    <source>
        <dbReference type="SAM" id="MobiDB-lite"/>
    </source>
</evidence>
<sequence>MNMNDCLRSSSGSLLPGQKDLKSHVACSRHNVDLVSISGNISTSSHTPRIQQTTTIKQKTKQKIKHNRTTFLHQNSNQSKNRMANITKIIDQRVAGRVGFPILPVYPVEDETYQGSDEGRLEEVTTKVKDILEQHNIPLIHLMLVWRNSCGAAASDRQLTLVITSENQQCDQYQQHWVDAVAQIRSLLLESEIYWSIELIDGRPRQTEIIESTETVLIANWNKALPDFLAKIEDKDWVAVDVLRCGYSTDKKMHPTVMVSARDANDSAGWETTLPALRQVLQNHDVDAKVELRFNQGLDLHTAEHSRTEPDPEVQTLFYERPDIYMGTSCGTSGSDRSGTLGGGIQLQKGFITLKLGLTNYHVLKDGFATQDDLSDSFPPSQSYGEVTSPSDKDHEIRNASLEKALREVEHICQDLEKKLETLGPDERLRKRLYRWNSNLLNLKRDRAEEQPSQVGPIYAASGFRSRDNPRFLHQSESDQHKDWALDWGLFKVNNEDSISSQLMNVPERGYDHILRNVVPTVTQYCTISTNKNYNVAKRGRTTGWTNGRISAINSVVRFSNKKISQEEWEYIPENERIPTSQRIMFQDMFASKPVFVHTIVGLNTNKSLQFLEAGDSGSFVILNQSSNIEGLAIVGLGFSGNKSTLASYMMPFDLLVEDIEEVTGGRVIQPYFAGKLN</sequence>
<dbReference type="Proteomes" id="UP000240883">
    <property type="component" value="Unassembled WGS sequence"/>
</dbReference>
<dbReference type="OrthoDB" id="5351220at2759"/>
<dbReference type="AlphaFoldDB" id="A0A2T2NZB5"/>
<evidence type="ECO:0000313" key="3">
    <source>
        <dbReference type="Proteomes" id="UP000240883"/>
    </source>
</evidence>
<dbReference type="EMBL" id="KZ678131">
    <property type="protein sequence ID" value="PSN70762.1"/>
    <property type="molecule type" value="Genomic_DNA"/>
</dbReference>
<proteinExistence type="predicted"/>
<gene>
    <name evidence="2" type="ORF">BS50DRAFT_584352</name>
</gene>
<evidence type="ECO:0000313" key="2">
    <source>
        <dbReference type="EMBL" id="PSN70762.1"/>
    </source>
</evidence>
<organism evidence="2 3">
    <name type="scientific">Corynespora cassiicola Philippines</name>
    <dbReference type="NCBI Taxonomy" id="1448308"/>
    <lineage>
        <taxon>Eukaryota</taxon>
        <taxon>Fungi</taxon>
        <taxon>Dikarya</taxon>
        <taxon>Ascomycota</taxon>
        <taxon>Pezizomycotina</taxon>
        <taxon>Dothideomycetes</taxon>
        <taxon>Pleosporomycetidae</taxon>
        <taxon>Pleosporales</taxon>
        <taxon>Corynesporascaceae</taxon>
        <taxon>Corynespora</taxon>
    </lineage>
</organism>
<reference evidence="2 3" key="1">
    <citation type="journal article" date="2018" name="Front. Microbiol.">
        <title>Genome-Wide Analysis of Corynespora cassiicola Leaf Fall Disease Putative Effectors.</title>
        <authorList>
            <person name="Lopez D."/>
            <person name="Ribeiro S."/>
            <person name="Label P."/>
            <person name="Fumanal B."/>
            <person name="Venisse J.S."/>
            <person name="Kohler A."/>
            <person name="de Oliveira R.R."/>
            <person name="Labutti K."/>
            <person name="Lipzen A."/>
            <person name="Lail K."/>
            <person name="Bauer D."/>
            <person name="Ohm R.A."/>
            <person name="Barry K.W."/>
            <person name="Spatafora J."/>
            <person name="Grigoriev I.V."/>
            <person name="Martin F.M."/>
            <person name="Pujade-Renaud V."/>
        </authorList>
    </citation>
    <scope>NUCLEOTIDE SEQUENCE [LARGE SCALE GENOMIC DNA]</scope>
    <source>
        <strain evidence="2 3">Philippines</strain>
    </source>
</reference>
<accession>A0A2T2NZB5</accession>
<dbReference type="STRING" id="1448308.A0A2T2NZB5"/>
<feature type="region of interest" description="Disordered" evidence="1">
    <location>
        <begin position="374"/>
        <end position="395"/>
    </location>
</feature>